<dbReference type="AlphaFoldDB" id="A0A0X1SXW9"/>
<keyword evidence="4" id="KW-1185">Reference proteome</keyword>
<protein>
    <submittedName>
        <fullName evidence="3">Uncharacterized protein</fullName>
    </submittedName>
</protein>
<dbReference type="RefSeq" id="WP_017131122.1">
    <property type="nucleotide sequence ID" value="NZ_CP014135.1"/>
</dbReference>
<accession>A0A0X1SXW9</accession>
<reference evidence="3 4" key="1">
    <citation type="submission" date="2016-01" db="EMBL/GenBank/DDBJ databases">
        <authorList>
            <person name="McClelland M."/>
            <person name="Jain A."/>
            <person name="Saraogi P."/>
            <person name="Mendelson R."/>
            <person name="Westerman R."/>
            <person name="SanMiguel P."/>
            <person name="Csonka L."/>
        </authorList>
    </citation>
    <scope>NUCLEOTIDE SEQUENCE [LARGE SCALE GENOMIC DNA]</scope>
    <source>
        <strain evidence="3 4">NCPPB 2472</strain>
    </source>
</reference>
<proteinExistence type="predicted"/>
<evidence type="ECO:0000313" key="4">
    <source>
        <dbReference type="Proteomes" id="UP000063229"/>
    </source>
</evidence>
<feature type="transmembrane region" description="Helical" evidence="2">
    <location>
        <begin position="1045"/>
        <end position="1069"/>
    </location>
</feature>
<dbReference type="Proteomes" id="UP000063229">
    <property type="component" value="Chromosome"/>
</dbReference>
<evidence type="ECO:0000256" key="2">
    <source>
        <dbReference type="SAM" id="Phobius"/>
    </source>
</evidence>
<feature type="compositionally biased region" description="Basic and acidic residues" evidence="1">
    <location>
        <begin position="42"/>
        <end position="70"/>
    </location>
</feature>
<name>A0A0X1SXW9_PSEAA</name>
<feature type="transmembrane region" description="Helical" evidence="2">
    <location>
        <begin position="1075"/>
        <end position="1098"/>
    </location>
</feature>
<organism evidence="3 4">
    <name type="scientific">Pseudomonas agarici</name>
    <dbReference type="NCBI Taxonomy" id="46677"/>
    <lineage>
        <taxon>Bacteria</taxon>
        <taxon>Pseudomonadati</taxon>
        <taxon>Pseudomonadota</taxon>
        <taxon>Gammaproteobacteria</taxon>
        <taxon>Pseudomonadales</taxon>
        <taxon>Pseudomonadaceae</taxon>
        <taxon>Pseudomonas</taxon>
    </lineage>
</organism>
<sequence>MAKIQDGMPPSSETPKAGSRFEEILKNARISNSGNPNAPAPKEAKADESAPKLFDYKSIEPPEKHGKDTIRYTTNDGKEVVVNRATAPKLYEQVLKDQLTLQARADGYTLSVDNEDSLGYADHISEIDTSHADEGVITYKFGANQMVVNNTLTPDTFNRLMHAKDALKFKQDGYELVGDTQKLPASSTEYKSIEHKDNGLTLVETKDGKRYVISEDLNPELSKQLGYQGEVQKVLDKGKADGYERASSLPSDYDISKLNVESIDEKSGVIKFQYDGKKYLLPPGDASETESTLPPDIRIGRAGSNDKSPSLELRGTRLYGLLTALKQTEGTVAHDALVNAIKNKDYLAEDNETPASLADIDNIHAYSEGGVEVVTLKNGKTITVIEALAPDSFQAYGETGKTLDGIARAQGEGYRLAGEDEYLPSTEDISGVGAVDEYGPGLITYTYQKPGGQQEKVVVSEEINPELFAQVAGHRDEITTQVNDVDELRKEYGLPPSSELNINELPTTEKDEDGNPLGIQDLTLQNLVKEYREGVENGSIGEDDSRAKFLRALEAKSMTDNGMTVIPEHGRGYKSDATDPIEVTGRDVREDIFDVKAIDKRLAELSSDEKIMADMERINKDSKSKVVGGEGKIAEVEEKLKTSANSESFRKYIKALEDSGKTELAQQEIQQTYLGLAQIDPKMAEQFKGDLSRDTMIMDLDAIIGDPSKISEDNSALAAIDTTKYWLRAARGITDIPSHLISAWETTVEKFIKNKDDAVSFGKVYAALGDKYMRNGTLTEADIKDALAAEKNAFKSLSSTEKDNLTKMFATMRETGTLGSMSGLFGLARGIYQLHGDPGKIASTSEGRLGIAADFLTFASFSNGFLTLGAKTADLILKTKIYDNLGLSKTIPDMWRKPGTVPPIEIESDLSKHLAGQGFLPDKPDTYIPDGKGGFRVEQGGVNSGGSWITDEKGGGAVRNTPTGDPANYPHYDADAFKAGYLDGNYNTKYRIAGASTAHRIAGSVSKFFGSSGDLAGGVTGIVLSAFGIRDGLKNHDPLQTASGFLGVFGGAGGVIAGVASVNGAWGLIGGTAGRVIGALGPVGFVAGAVLGFVGAILSTIKSKKLHKISGQKWDQLKQFEKDGLLQPKGAENYVSLQTYLANYLQRDAPENKSIFDFREKELKGEDETHNDYIGDGLNEINKGYAWASGYDETFIDDEGKEHTYVSGYGSYRPEEDGLPKLSVN</sequence>
<keyword evidence="2" id="KW-0472">Membrane</keyword>
<keyword evidence="2" id="KW-0812">Transmembrane</keyword>
<feature type="region of interest" description="Disordered" evidence="1">
    <location>
        <begin position="493"/>
        <end position="517"/>
    </location>
</feature>
<dbReference type="EMBL" id="CP014135">
    <property type="protein sequence ID" value="AMB84608.1"/>
    <property type="molecule type" value="Genomic_DNA"/>
</dbReference>
<evidence type="ECO:0000256" key="1">
    <source>
        <dbReference type="SAM" id="MobiDB-lite"/>
    </source>
</evidence>
<feature type="region of interest" description="Disordered" evidence="1">
    <location>
        <begin position="26"/>
        <end position="70"/>
    </location>
</feature>
<keyword evidence="2" id="KW-1133">Transmembrane helix</keyword>
<gene>
    <name evidence="3" type="ORF">AWM79_04495</name>
</gene>
<dbReference type="KEGG" id="pagb:AWM79_04495"/>
<feature type="region of interest" description="Disordered" evidence="1">
    <location>
        <begin position="283"/>
        <end position="310"/>
    </location>
</feature>
<evidence type="ECO:0000313" key="3">
    <source>
        <dbReference type="EMBL" id="AMB84608.1"/>
    </source>
</evidence>
<feature type="region of interest" description="Disordered" evidence="1">
    <location>
        <begin position="1"/>
        <end position="20"/>
    </location>
</feature>
<dbReference type="OrthoDB" id="6727393at2"/>